<feature type="compositionally biased region" description="Basic residues" evidence="1">
    <location>
        <begin position="311"/>
        <end position="320"/>
    </location>
</feature>
<comment type="caution">
    <text evidence="2">The sequence shown here is derived from an EMBL/GenBank/DDBJ whole genome shotgun (WGS) entry which is preliminary data.</text>
</comment>
<feature type="compositionally biased region" description="Basic and acidic residues" evidence="1">
    <location>
        <begin position="278"/>
        <end position="288"/>
    </location>
</feature>
<reference evidence="2" key="1">
    <citation type="submission" date="2023-10" db="EMBL/GenBank/DDBJ databases">
        <authorList>
            <person name="Chen Y."/>
            <person name="Shah S."/>
            <person name="Dougan E. K."/>
            <person name="Thang M."/>
            <person name="Chan C."/>
        </authorList>
    </citation>
    <scope>NUCLEOTIDE SEQUENCE [LARGE SCALE GENOMIC DNA]</scope>
</reference>
<feature type="region of interest" description="Disordered" evidence="1">
    <location>
        <begin position="276"/>
        <end position="334"/>
    </location>
</feature>
<name>A0ABN9TD44_9DINO</name>
<dbReference type="EMBL" id="CAUYUJ010014596">
    <property type="protein sequence ID" value="CAK0843655.1"/>
    <property type="molecule type" value="Genomic_DNA"/>
</dbReference>
<proteinExistence type="predicted"/>
<evidence type="ECO:0000313" key="2">
    <source>
        <dbReference type="EMBL" id="CAK0843655.1"/>
    </source>
</evidence>
<gene>
    <name evidence="2" type="ORF">PCOR1329_LOCUS37932</name>
</gene>
<organism evidence="2 3">
    <name type="scientific">Prorocentrum cordatum</name>
    <dbReference type="NCBI Taxonomy" id="2364126"/>
    <lineage>
        <taxon>Eukaryota</taxon>
        <taxon>Sar</taxon>
        <taxon>Alveolata</taxon>
        <taxon>Dinophyceae</taxon>
        <taxon>Prorocentrales</taxon>
        <taxon>Prorocentraceae</taxon>
        <taxon>Prorocentrum</taxon>
    </lineage>
</organism>
<protein>
    <submittedName>
        <fullName evidence="2">Uncharacterized protein</fullName>
    </submittedName>
</protein>
<evidence type="ECO:0000256" key="1">
    <source>
        <dbReference type="SAM" id="MobiDB-lite"/>
    </source>
</evidence>
<feature type="region of interest" description="Disordered" evidence="1">
    <location>
        <begin position="238"/>
        <end position="258"/>
    </location>
</feature>
<feature type="non-terminal residue" evidence="2">
    <location>
        <position position="489"/>
    </location>
</feature>
<dbReference type="Proteomes" id="UP001189429">
    <property type="component" value="Unassembled WGS sequence"/>
</dbReference>
<keyword evidence="3" id="KW-1185">Reference proteome</keyword>
<evidence type="ECO:0000313" key="3">
    <source>
        <dbReference type="Proteomes" id="UP001189429"/>
    </source>
</evidence>
<sequence length="489" mass="53422">MAGAPGLRESILLRDRGRPGAFRLVESEGLKEGGAVLKGSGVCHYICADNLGALSRDPSFTSPILSHAAVQFEEMGLVTREHDASVTSSKALGAHLDLEGLGVALAPARSWKARFFGSLEELGPDGEFDDLDQPYDVDKRFPEVPHKLLSEACWCTLLAGPWRYFDDGIFPLEARALLLGFQAAVSDREIRNARVLFLVDNMGARLAFARGRASDFRTLTCMRRMGAGCLSLGLRGSGRAPARGVDDDSDGAWGLEESGGRLAGAVGKPLLMTRIKHSPTDQDPKALDDLSDEAATEKHEESDGTSETAKVRARPARRARAPAAPQVRQARRPVEPSRLQGLGLLPLGSSAVQTQTEINYHEAVISWRARARELGEPLGAAAEVGASEARQLQEFFDRGENLSKGEKLAAGLERILPDFGRRGNFYLPRCYRALTGWRRRCPPRSRRPLASSIRSAIFWELCRANNWSAAVRALFMLVTYVRPSEPPKL</sequence>
<accession>A0ABN9TD44</accession>